<dbReference type="EMBL" id="JAPMOU010000008">
    <property type="protein sequence ID" value="MDE1462059.1"/>
    <property type="molecule type" value="Genomic_DNA"/>
</dbReference>
<comment type="caution">
    <text evidence="2">The sequence shown here is derived from an EMBL/GenBank/DDBJ whole genome shotgun (WGS) entry which is preliminary data.</text>
</comment>
<name>A0ABT5UA96_9GAMM</name>
<dbReference type="RefSeq" id="WP_274688418.1">
    <property type="nucleotide sequence ID" value="NZ_JAPMOU010000008.1"/>
</dbReference>
<protein>
    <submittedName>
        <fullName evidence="2">Uncharacterized protein</fullName>
    </submittedName>
</protein>
<evidence type="ECO:0000313" key="3">
    <source>
        <dbReference type="Proteomes" id="UP001528823"/>
    </source>
</evidence>
<feature type="chain" id="PRO_5047452276" evidence="1">
    <location>
        <begin position="20"/>
        <end position="57"/>
    </location>
</feature>
<evidence type="ECO:0000313" key="2">
    <source>
        <dbReference type="EMBL" id="MDE1462059.1"/>
    </source>
</evidence>
<gene>
    <name evidence="2" type="ORF">ORQ98_08750</name>
</gene>
<sequence length="57" mass="6054">MLKKVTFVLALTVASIVHAETDPEPADAGLLDKLIEAIKTNVCGARLTSGRCDFRPG</sequence>
<organism evidence="2 3">
    <name type="scientific">Spartinivicinus poritis</name>
    <dbReference type="NCBI Taxonomy" id="2994640"/>
    <lineage>
        <taxon>Bacteria</taxon>
        <taxon>Pseudomonadati</taxon>
        <taxon>Pseudomonadota</taxon>
        <taxon>Gammaproteobacteria</taxon>
        <taxon>Oceanospirillales</taxon>
        <taxon>Zooshikellaceae</taxon>
        <taxon>Spartinivicinus</taxon>
    </lineage>
</organism>
<proteinExistence type="predicted"/>
<evidence type="ECO:0000256" key="1">
    <source>
        <dbReference type="SAM" id="SignalP"/>
    </source>
</evidence>
<dbReference type="Proteomes" id="UP001528823">
    <property type="component" value="Unassembled WGS sequence"/>
</dbReference>
<feature type="signal peptide" evidence="1">
    <location>
        <begin position="1"/>
        <end position="19"/>
    </location>
</feature>
<keyword evidence="1" id="KW-0732">Signal</keyword>
<reference evidence="2 3" key="1">
    <citation type="submission" date="2022-11" db="EMBL/GenBank/DDBJ databases">
        <title>Spartinivicinus poritis sp. nov., isolated from scleractinian coral Porites lutea.</title>
        <authorList>
            <person name="Zhang G."/>
            <person name="Cai L."/>
            <person name="Wei Q."/>
        </authorList>
    </citation>
    <scope>NUCLEOTIDE SEQUENCE [LARGE SCALE GENOMIC DNA]</scope>
    <source>
        <strain evidence="2 3">A2-2</strain>
    </source>
</reference>
<accession>A0ABT5UA96</accession>
<keyword evidence="3" id="KW-1185">Reference proteome</keyword>